<dbReference type="Proteomes" id="UP000045842">
    <property type="component" value="Unassembled WGS sequence"/>
</dbReference>
<evidence type="ECO:0000313" key="4">
    <source>
        <dbReference type="EMBL" id="CKS15663.1"/>
    </source>
</evidence>
<name>A0A0T9D8X4_MYCTX</name>
<evidence type="ECO:0000313" key="7">
    <source>
        <dbReference type="EMBL" id="COV73878.1"/>
    </source>
</evidence>
<evidence type="ECO:0000313" key="14">
    <source>
        <dbReference type="Proteomes" id="UP000045842"/>
    </source>
</evidence>
<evidence type="ECO:0000313" key="12">
    <source>
        <dbReference type="Proteomes" id="UP000039021"/>
    </source>
</evidence>
<dbReference type="Proteomes" id="UP000046947">
    <property type="component" value="Unassembled WGS sequence"/>
</dbReference>
<dbReference type="EMBL" id="CNFU01001395">
    <property type="protein sequence ID" value="CKT38328.1"/>
    <property type="molecule type" value="Genomic_DNA"/>
</dbReference>
<evidence type="ECO:0000313" key="9">
    <source>
        <dbReference type="EMBL" id="COX54997.1"/>
    </source>
</evidence>
<reference evidence="8" key="3">
    <citation type="submission" date="2015-03" db="EMBL/GenBank/DDBJ databases">
        <authorList>
            <person name="Murphy D."/>
        </authorList>
    </citation>
    <scope>NUCLEOTIDE SEQUENCE [LARGE SCALE GENOMIC DNA]</scope>
    <source>
        <strain evidence="8">K00500041</strain>
    </source>
</reference>
<dbReference type="Proteomes" id="UP000048600">
    <property type="component" value="Unassembled WGS sequence"/>
</dbReference>
<dbReference type="EMBL" id="CHKL01000997">
    <property type="protein sequence ID" value="COX54997.1"/>
    <property type="molecule type" value="Genomic_DNA"/>
</dbReference>
<evidence type="ECO:0000313" key="20">
    <source>
        <dbReference type="Proteomes" id="UP000049023"/>
    </source>
</evidence>
<evidence type="ECO:0000313" key="8">
    <source>
        <dbReference type="EMBL" id="COX38364.1"/>
    </source>
</evidence>
<evidence type="ECO:0000313" key="11">
    <source>
        <dbReference type="Proteomes" id="UP000038802"/>
    </source>
</evidence>
<dbReference type="Proteomes" id="UP000046680">
    <property type="component" value="Unassembled WGS sequence"/>
</dbReference>
<organism evidence="8 11">
    <name type="scientific">Mycobacterium tuberculosis</name>
    <dbReference type="NCBI Taxonomy" id="1773"/>
    <lineage>
        <taxon>Bacteria</taxon>
        <taxon>Bacillati</taxon>
        <taxon>Actinomycetota</taxon>
        <taxon>Actinomycetes</taxon>
        <taxon>Mycobacteriales</taxon>
        <taxon>Mycobacteriaceae</taxon>
        <taxon>Mycobacterium</taxon>
        <taxon>Mycobacterium tuberculosis complex</taxon>
    </lineage>
</organism>
<dbReference type="AlphaFoldDB" id="A0A0T9D8X4"/>
<dbReference type="Proteomes" id="UP000044938">
    <property type="component" value="Unassembled WGS sequence"/>
</dbReference>
<evidence type="ECO:0000313" key="13">
    <source>
        <dbReference type="Proteomes" id="UP000044938"/>
    </source>
</evidence>
<dbReference type="Proteomes" id="UP000048948">
    <property type="component" value="Unassembled WGS sequence"/>
</dbReference>
<dbReference type="EMBL" id="CSAD01000157">
    <property type="protein sequence ID" value="COV26906.1"/>
    <property type="molecule type" value="Genomic_DNA"/>
</dbReference>
<dbReference type="EMBL" id="CSAJ01000068">
    <property type="protein sequence ID" value="COV73878.1"/>
    <property type="molecule type" value="Genomic_DNA"/>
</dbReference>
<evidence type="ECO:0000313" key="16">
    <source>
        <dbReference type="Proteomes" id="UP000046947"/>
    </source>
</evidence>
<dbReference type="Proteomes" id="UP000039021">
    <property type="component" value="Unassembled WGS sequence"/>
</dbReference>
<gene>
    <name evidence="3" type="ORF">ERS007657_00570</name>
    <name evidence="6" type="ORF">ERS007679_01467</name>
    <name evidence="1" type="ORF">ERS007681_02849</name>
    <name evidence="2" type="ORF">ERS007688_03895</name>
    <name evidence="8" type="ORF">ERS007703_05161</name>
    <name evidence="7" type="ORF">ERS007720_00829</name>
    <name evidence="10" type="ORF">ERS007739_01928</name>
    <name evidence="9" type="ORF">ERS007741_04523</name>
    <name evidence="4" type="ORF">ERS027646_01362</name>
    <name evidence="5" type="ORF">ERS027661_04276</name>
</gene>
<sequence length="74" mass="7935">MTVIMLPPKVITLCTSMTICSFMGMNGVVTERSMAIWPWLSPATKKPLLKSPVSKAPVLTLPGLKKPVLVSPGL</sequence>
<evidence type="ECO:0000313" key="18">
    <source>
        <dbReference type="Proteomes" id="UP000048600"/>
    </source>
</evidence>
<accession>A0A0T9D8X4</accession>
<evidence type="ECO:0000313" key="10">
    <source>
        <dbReference type="EMBL" id="COX95478.1"/>
    </source>
</evidence>
<dbReference type="Proteomes" id="UP000049023">
    <property type="component" value="Unassembled WGS sequence"/>
</dbReference>
<reference evidence="11 12" key="1">
    <citation type="submission" date="2015-03" db="EMBL/GenBank/DDBJ databases">
        <authorList>
            <consortium name="Pathogen Informatics"/>
        </authorList>
    </citation>
    <scope>NUCLEOTIDE SEQUENCE [LARGE SCALE GENOMIC DNA]</scope>
    <source>
        <strain evidence="4 19">Bir 172</strain>
        <strain evidence="5 20">Bir 187</strain>
        <strain evidence="3 15">C09601061</strain>
        <strain evidence="6 14">G09801536</strain>
        <strain evidence="1 17">G09901357</strain>
        <strain evidence="2 16">H09601792</strain>
        <strain evidence="11">K00500041</strain>
        <strain evidence="7 13">M09401471</strain>
        <strain evidence="12">N09902308</strain>
        <strain evidence="9 18">P00601463</strain>
    </source>
</reference>
<dbReference type="EMBL" id="CNGE01000193">
    <property type="protein sequence ID" value="CKS15663.1"/>
    <property type="molecule type" value="Genomic_DNA"/>
</dbReference>
<dbReference type="EMBL" id="CSBK01000817">
    <property type="protein sequence ID" value="COX95478.1"/>
    <property type="molecule type" value="Genomic_DNA"/>
</dbReference>
<proteinExistence type="predicted"/>
<dbReference type="Proteomes" id="UP000048289">
    <property type="component" value="Unassembled WGS sequence"/>
</dbReference>
<evidence type="ECO:0000313" key="6">
    <source>
        <dbReference type="EMBL" id="COV26906.1"/>
    </source>
</evidence>
<dbReference type="Proteomes" id="UP000038802">
    <property type="component" value="Unassembled WGS sequence"/>
</dbReference>
<evidence type="ECO:0000313" key="2">
    <source>
        <dbReference type="EMBL" id="CFE75284.1"/>
    </source>
</evidence>
<reference evidence="10" key="2">
    <citation type="submission" date="2015-03" db="EMBL/GenBank/DDBJ databases">
        <authorList>
            <consortium name="Pathogen Informatics"/>
            <person name="Murphy D."/>
        </authorList>
    </citation>
    <scope>NUCLEOTIDE SEQUENCE</scope>
    <source>
        <strain evidence="10">N09902308</strain>
    </source>
</reference>
<evidence type="ECO:0000313" key="3">
    <source>
        <dbReference type="EMBL" id="CFR67850.1"/>
    </source>
</evidence>
<evidence type="ECO:0000313" key="1">
    <source>
        <dbReference type="EMBL" id="CFE41286.1"/>
    </source>
</evidence>
<evidence type="ECO:0000313" key="19">
    <source>
        <dbReference type="Proteomes" id="UP000048948"/>
    </source>
</evidence>
<dbReference type="EMBL" id="CSAE01001191">
    <property type="protein sequence ID" value="COX38364.1"/>
    <property type="molecule type" value="Genomic_DNA"/>
</dbReference>
<dbReference type="EMBL" id="CFOH01000961">
    <property type="protein sequence ID" value="CFE75284.1"/>
    <property type="molecule type" value="Genomic_DNA"/>
</dbReference>
<evidence type="ECO:0000313" key="5">
    <source>
        <dbReference type="EMBL" id="CKT38328.1"/>
    </source>
</evidence>
<evidence type="ECO:0000313" key="15">
    <source>
        <dbReference type="Proteomes" id="UP000046680"/>
    </source>
</evidence>
<evidence type="ECO:0000313" key="17">
    <source>
        <dbReference type="Proteomes" id="UP000048289"/>
    </source>
</evidence>
<protein>
    <submittedName>
        <fullName evidence="8">Uncharacterized protein</fullName>
    </submittedName>
</protein>
<dbReference type="EMBL" id="CFOE01000419">
    <property type="protein sequence ID" value="CFE41286.1"/>
    <property type="molecule type" value="Genomic_DNA"/>
</dbReference>
<dbReference type="EMBL" id="CGCX01000128">
    <property type="protein sequence ID" value="CFR67850.1"/>
    <property type="molecule type" value="Genomic_DNA"/>
</dbReference>